<dbReference type="GO" id="GO:0007165">
    <property type="term" value="P:signal transduction"/>
    <property type="evidence" value="ECO:0007669"/>
    <property type="project" value="InterPro"/>
</dbReference>
<dbReference type="Gene3D" id="2.40.50.180">
    <property type="entry name" value="CheA-289, Domain 4"/>
    <property type="match status" value="1"/>
</dbReference>
<gene>
    <name evidence="2" type="ORF">QJT80_02350</name>
</gene>
<name>A0AA95KKV9_9GAMM</name>
<dbReference type="InterPro" id="IPR002545">
    <property type="entry name" value="CheW-lke_dom"/>
</dbReference>
<dbReference type="EMBL" id="CP124755">
    <property type="protein sequence ID" value="WGZ91323.1"/>
    <property type="molecule type" value="Genomic_DNA"/>
</dbReference>
<dbReference type="Gene3D" id="2.30.30.40">
    <property type="entry name" value="SH3 Domains"/>
    <property type="match status" value="1"/>
</dbReference>
<reference evidence="2" key="1">
    <citation type="journal article" date="2023" name="Int. J. Mol. Sci.">
        <title>Metagenomics Revealed a New Genus 'Candidatus Thiocaldithrix dubininis' gen. nov., sp. nov. and a New Species 'Candidatus Thiothrix putei' sp. nov. in the Family Thiotrichaceae, Some Members of Which Have Traits of Both Na+- and H+-Motive Energetics.</title>
        <authorList>
            <person name="Ravin N.V."/>
            <person name="Muntyan M.S."/>
            <person name="Smolyakov D.D."/>
            <person name="Rudenko T.S."/>
            <person name="Beletsky A.V."/>
            <person name="Mardanov A.V."/>
            <person name="Grabovich M.Y."/>
        </authorList>
    </citation>
    <scope>NUCLEOTIDE SEQUENCE</scope>
    <source>
        <strain evidence="2">GKL-01</strain>
    </source>
</reference>
<dbReference type="PANTHER" id="PTHR22617:SF23">
    <property type="entry name" value="CHEMOTAXIS PROTEIN CHEW"/>
    <property type="match status" value="1"/>
</dbReference>
<reference evidence="2" key="2">
    <citation type="submission" date="2023-04" db="EMBL/GenBank/DDBJ databases">
        <authorList>
            <person name="Beletskiy A.V."/>
            <person name="Mardanov A.V."/>
            <person name="Ravin N.V."/>
        </authorList>
    </citation>
    <scope>NUCLEOTIDE SEQUENCE</scope>
    <source>
        <strain evidence="2">GKL-01</strain>
    </source>
</reference>
<dbReference type="PANTHER" id="PTHR22617">
    <property type="entry name" value="CHEMOTAXIS SENSOR HISTIDINE KINASE-RELATED"/>
    <property type="match status" value="1"/>
</dbReference>
<dbReference type="SMART" id="SM00260">
    <property type="entry name" value="CheW"/>
    <property type="match status" value="1"/>
</dbReference>
<dbReference type="GO" id="GO:0005829">
    <property type="term" value="C:cytosol"/>
    <property type="evidence" value="ECO:0007669"/>
    <property type="project" value="TreeGrafter"/>
</dbReference>
<feature type="domain" description="CheW-like" evidence="1">
    <location>
        <begin position="31"/>
        <end position="171"/>
    </location>
</feature>
<sequence>MATPYELLAGLALLREKKRSLRSEHEQDLKEWAGFSVHIGQQVCLIPCDQVEEVMTISSFAGVRGVPAFVRGVAYFRAQLLTVVDMLAFLLPQWRPSSISKVFVVRGQQEWFGLQIGEFDGVRHVWSDTPSAPMPAHLSNSWQRYTDQWLSLEGQIVAVLNARNFVKALEKGELDNLGGRL</sequence>
<evidence type="ECO:0000313" key="2">
    <source>
        <dbReference type="EMBL" id="WGZ91323.1"/>
    </source>
</evidence>
<dbReference type="KEGG" id="tdu:QJT80_02350"/>
<dbReference type="InterPro" id="IPR036061">
    <property type="entry name" value="CheW-like_dom_sf"/>
</dbReference>
<dbReference type="PROSITE" id="PS50851">
    <property type="entry name" value="CHEW"/>
    <property type="match status" value="1"/>
</dbReference>
<organism evidence="2">
    <name type="scientific">Candidatus Thiocaldithrix dubininis</name>
    <dbReference type="NCBI Taxonomy" id="3080823"/>
    <lineage>
        <taxon>Bacteria</taxon>
        <taxon>Pseudomonadati</taxon>
        <taxon>Pseudomonadota</taxon>
        <taxon>Gammaproteobacteria</taxon>
        <taxon>Thiotrichales</taxon>
        <taxon>Thiotrichaceae</taxon>
        <taxon>Candidatus Thiocaldithrix</taxon>
    </lineage>
</organism>
<protein>
    <submittedName>
        <fullName evidence="2">Chemotaxis protein CheW</fullName>
    </submittedName>
</protein>
<dbReference type="InterPro" id="IPR039315">
    <property type="entry name" value="CheW"/>
</dbReference>
<dbReference type="GO" id="GO:0006935">
    <property type="term" value="P:chemotaxis"/>
    <property type="evidence" value="ECO:0007669"/>
    <property type="project" value="InterPro"/>
</dbReference>
<proteinExistence type="predicted"/>
<dbReference type="SUPFAM" id="SSF50341">
    <property type="entry name" value="CheW-like"/>
    <property type="match status" value="1"/>
</dbReference>
<evidence type="ECO:0000259" key="1">
    <source>
        <dbReference type="PROSITE" id="PS50851"/>
    </source>
</evidence>
<dbReference type="Pfam" id="PF01584">
    <property type="entry name" value="CheW"/>
    <property type="match status" value="1"/>
</dbReference>
<dbReference type="Proteomes" id="UP001300672">
    <property type="component" value="Chromosome"/>
</dbReference>
<accession>A0AA95KKV9</accession>
<dbReference type="AlphaFoldDB" id="A0AA95KKV9"/>